<reference evidence="1" key="1">
    <citation type="journal article" date="2020" name="Stud. Mycol.">
        <title>101 Dothideomycetes genomes: a test case for predicting lifestyles and emergence of pathogens.</title>
        <authorList>
            <person name="Haridas S."/>
            <person name="Albert R."/>
            <person name="Binder M."/>
            <person name="Bloem J."/>
            <person name="Labutti K."/>
            <person name="Salamov A."/>
            <person name="Andreopoulos B."/>
            <person name="Baker S."/>
            <person name="Barry K."/>
            <person name="Bills G."/>
            <person name="Bluhm B."/>
            <person name="Cannon C."/>
            <person name="Castanera R."/>
            <person name="Culley D."/>
            <person name="Daum C."/>
            <person name="Ezra D."/>
            <person name="Gonzalez J."/>
            <person name="Henrissat B."/>
            <person name="Kuo A."/>
            <person name="Liang C."/>
            <person name="Lipzen A."/>
            <person name="Lutzoni F."/>
            <person name="Magnuson J."/>
            <person name="Mondo S."/>
            <person name="Nolan M."/>
            <person name="Ohm R."/>
            <person name="Pangilinan J."/>
            <person name="Park H.-J."/>
            <person name="Ramirez L."/>
            <person name="Alfaro M."/>
            <person name="Sun H."/>
            <person name="Tritt A."/>
            <person name="Yoshinaga Y."/>
            <person name="Zwiers L.-H."/>
            <person name="Turgeon B."/>
            <person name="Goodwin S."/>
            <person name="Spatafora J."/>
            <person name="Crous P."/>
            <person name="Grigoriev I."/>
        </authorList>
    </citation>
    <scope>NUCLEOTIDE SEQUENCE</scope>
    <source>
        <strain evidence="1">CBS 113979</strain>
    </source>
</reference>
<dbReference type="PANTHER" id="PTHR46082:SF6">
    <property type="entry name" value="AAA+ ATPASE DOMAIN-CONTAINING PROTEIN-RELATED"/>
    <property type="match status" value="1"/>
</dbReference>
<sequence>MNESLAMSTGGEPNPRDKTGLCLLSLDGGGVRGLSTLFILKSLMERLNDERQKENLPAVKPCDVFDLIGGTNTGGFVCAIDRQTSGITCLRSYGVPGKANISPTICEAALATSAATSFFDPVKIGARQFEDGGLGVNNPAEQVEEEAADIWCSNSRKLMPLVKCFVSIGTGNSGKKAIEDTLPKFLSKTLVDLVTETVKTESRIIARWGALLTEKRYFRLNVEQGLQDVGLTEYREQGRIEAATYEYLDHMQQQVQVRDCIANLKEKESGTHTNFEAFMKECTVRMHQLQLQPQSHAFHNIPFPSNNRFVGHSDKMEWLAQAISKTRKIAITGLGGIGKTQLALALAYRIREESPGCSIFWIPAMSRDGLEQAFADIVRGLRIPGWDAKGADSKALLQHHLSRESAGRWLLIVDNADDIKMWLEKDGQQKRLIDQLPGSEKGCTLFTTRDRKAAVTLAHQAIITVDNPDEQTAMQMLHGYLVIKKLMENTKTATKLLGALAFLPLAIVQAAAYINVNTVDLATYLELLEVQEEEVIELLSDDFEDEHRYPGTKNPIAATWLISFEQIRSHNPLAADYLSFIACVEPKNVPHSMLPAAQSRKQEIDAVGMLKAYSFVAEREGEKSLDMHRLVHLATRNWLRNKGAFQGSTTKATQHLSEVFPEGGHENRSIWRLYLPHARRLLRCEAPGKNEEERVVNAQTNLRCRFARCLFEDGKYDEATIDFTRVVEDEKRKLGDEHPDTLNNMHSLALTFSRQGRWVKAEELFVQVVEIQKKIQGEEDLGTLNSMNGLASTILNQGRWEEAEELYAQVINAQKKVVGEKHLDTLSSMSNLASTLTEQGRWKEAEELQVRVLETRKEVLGEKHPNTLLSINNLVLTFMTQDRWKEAEELQVRVLATQKEVLGEKHPHTLVRVLATQKEVLGEKHPHTLVSMNNLAMAFQNQGRWKEAEELQVLGASHPKTVASLKWLDIWRKEAI</sequence>
<dbReference type="Pfam" id="PF13424">
    <property type="entry name" value="TPR_12"/>
    <property type="match status" value="2"/>
</dbReference>
<dbReference type="SUPFAM" id="SSF52540">
    <property type="entry name" value="P-loop containing nucleoside triphosphate hydrolases"/>
    <property type="match status" value="1"/>
</dbReference>
<dbReference type="InterPro" id="IPR053137">
    <property type="entry name" value="NLR-like"/>
</dbReference>
<name>A0A6G1GXZ5_9PEZI</name>
<dbReference type="SUPFAM" id="SSF48452">
    <property type="entry name" value="TPR-like"/>
    <property type="match status" value="2"/>
</dbReference>
<dbReference type="Gene3D" id="1.25.40.10">
    <property type="entry name" value="Tetratricopeptide repeat domain"/>
    <property type="match status" value="3"/>
</dbReference>
<gene>
    <name evidence="1" type="ORF">K402DRAFT_454822</name>
</gene>
<dbReference type="Pfam" id="PF13374">
    <property type="entry name" value="TPR_10"/>
    <property type="match status" value="2"/>
</dbReference>
<dbReference type="Gene3D" id="3.40.1090.10">
    <property type="entry name" value="Cytosolic phospholipase A2 catalytic domain"/>
    <property type="match status" value="2"/>
</dbReference>
<accession>A0A6G1GXZ5</accession>
<dbReference type="SUPFAM" id="SSF52151">
    <property type="entry name" value="FabD/lysophospholipase-like"/>
    <property type="match status" value="1"/>
</dbReference>
<dbReference type="InterPro" id="IPR011990">
    <property type="entry name" value="TPR-like_helical_dom_sf"/>
</dbReference>
<dbReference type="Gene3D" id="3.40.50.300">
    <property type="entry name" value="P-loop containing nucleotide triphosphate hydrolases"/>
    <property type="match status" value="1"/>
</dbReference>
<dbReference type="InterPro" id="IPR016035">
    <property type="entry name" value="Acyl_Trfase/lysoPLipase"/>
</dbReference>
<evidence type="ECO:0000313" key="1">
    <source>
        <dbReference type="EMBL" id="KAF1985833.1"/>
    </source>
</evidence>
<organism evidence="1 2">
    <name type="scientific">Aulographum hederae CBS 113979</name>
    <dbReference type="NCBI Taxonomy" id="1176131"/>
    <lineage>
        <taxon>Eukaryota</taxon>
        <taxon>Fungi</taxon>
        <taxon>Dikarya</taxon>
        <taxon>Ascomycota</taxon>
        <taxon>Pezizomycotina</taxon>
        <taxon>Dothideomycetes</taxon>
        <taxon>Pleosporomycetidae</taxon>
        <taxon>Aulographales</taxon>
        <taxon>Aulographaceae</taxon>
    </lineage>
</organism>
<dbReference type="OrthoDB" id="1658288at2759"/>
<protein>
    <submittedName>
        <fullName evidence="1">Uncharacterized protein</fullName>
    </submittedName>
</protein>
<dbReference type="AlphaFoldDB" id="A0A6G1GXZ5"/>
<dbReference type="Proteomes" id="UP000800041">
    <property type="component" value="Unassembled WGS sequence"/>
</dbReference>
<evidence type="ECO:0000313" key="2">
    <source>
        <dbReference type="Proteomes" id="UP000800041"/>
    </source>
</evidence>
<dbReference type="PANTHER" id="PTHR46082">
    <property type="entry name" value="ATP/GTP-BINDING PROTEIN-RELATED"/>
    <property type="match status" value="1"/>
</dbReference>
<dbReference type="InterPro" id="IPR027417">
    <property type="entry name" value="P-loop_NTPase"/>
</dbReference>
<dbReference type="EMBL" id="ML977160">
    <property type="protein sequence ID" value="KAF1985833.1"/>
    <property type="molecule type" value="Genomic_DNA"/>
</dbReference>
<keyword evidence="2" id="KW-1185">Reference proteome</keyword>
<proteinExistence type="predicted"/>